<keyword evidence="4" id="KW-1185">Reference proteome</keyword>
<dbReference type="SMART" id="SM00507">
    <property type="entry name" value="HNHc"/>
    <property type="match status" value="1"/>
</dbReference>
<feature type="region of interest" description="Disordered" evidence="1">
    <location>
        <begin position="293"/>
        <end position="350"/>
    </location>
</feature>
<dbReference type="RefSeq" id="WP_138176063.1">
    <property type="nucleotide sequence ID" value="NZ_CP034412.1"/>
</dbReference>
<accession>A0A5B7WZ59</accession>
<dbReference type="InterPro" id="IPR003615">
    <property type="entry name" value="HNH_nuc"/>
</dbReference>
<dbReference type="CDD" id="cd00085">
    <property type="entry name" value="HNHc"/>
    <property type="match status" value="1"/>
</dbReference>
<dbReference type="EMBL" id="CP034412">
    <property type="protein sequence ID" value="QCY48443.1"/>
    <property type="molecule type" value="Genomic_DNA"/>
</dbReference>
<dbReference type="KEGG" id="gcr:GcLGCM259_2736"/>
<dbReference type="Pfam" id="PF01844">
    <property type="entry name" value="HNH"/>
    <property type="match status" value="1"/>
</dbReference>
<organism evidence="3 4">
    <name type="scientific">Glutamicibacter creatinolyticus</name>
    <dbReference type="NCBI Taxonomy" id="162496"/>
    <lineage>
        <taxon>Bacteria</taxon>
        <taxon>Bacillati</taxon>
        <taxon>Actinomycetota</taxon>
        <taxon>Actinomycetes</taxon>
        <taxon>Micrococcales</taxon>
        <taxon>Micrococcaceae</taxon>
        <taxon>Glutamicibacter</taxon>
    </lineage>
</organism>
<protein>
    <recommendedName>
        <fullName evidence="2">HNH nuclease domain-containing protein</fullName>
    </recommendedName>
</protein>
<feature type="domain" description="HNH nuclease" evidence="2">
    <location>
        <begin position="441"/>
        <end position="493"/>
    </location>
</feature>
<gene>
    <name evidence="3" type="ORF">GcLGCM259_2736</name>
</gene>
<dbReference type="Proteomes" id="UP000307000">
    <property type="component" value="Chromosome"/>
</dbReference>
<evidence type="ECO:0000313" key="4">
    <source>
        <dbReference type="Proteomes" id="UP000307000"/>
    </source>
</evidence>
<evidence type="ECO:0000256" key="1">
    <source>
        <dbReference type="SAM" id="MobiDB-lite"/>
    </source>
</evidence>
<dbReference type="Gene3D" id="1.10.30.50">
    <property type="match status" value="1"/>
</dbReference>
<name>A0A5B7WZ59_9MICC</name>
<feature type="compositionally biased region" description="Polar residues" evidence="1">
    <location>
        <begin position="293"/>
        <end position="306"/>
    </location>
</feature>
<reference evidence="3 4" key="1">
    <citation type="submission" date="2018-12" db="EMBL/GenBank/DDBJ databases">
        <title>Complete Genome Sequence of Glutamicibacter creatinolyticus strain LGCM259,isolated from an abscess of a 12-year-old mare in Italy.</title>
        <authorList>
            <person name="Santos R.G."/>
            <person name="Silva A.L."/>
            <person name="Seyffert N."/>
            <person name="Castro T.L.P."/>
            <person name="Attili A.R."/>
            <person name="Rifici C."/>
            <person name="Mazzullo G."/>
            <person name="Brenig B."/>
            <person name="Venanzi F."/>
            <person name="Azevedo V."/>
        </authorList>
    </citation>
    <scope>NUCLEOTIDE SEQUENCE [LARGE SCALE GENOMIC DNA]</scope>
    <source>
        <strain evidence="3 4">LGCM 259</strain>
    </source>
</reference>
<proteinExistence type="predicted"/>
<evidence type="ECO:0000313" key="3">
    <source>
        <dbReference type="EMBL" id="QCY48443.1"/>
    </source>
</evidence>
<evidence type="ECO:0000259" key="2">
    <source>
        <dbReference type="SMART" id="SM00507"/>
    </source>
</evidence>
<dbReference type="AlphaFoldDB" id="A0A5B7WZ59"/>
<dbReference type="GO" id="GO:0003676">
    <property type="term" value="F:nucleic acid binding"/>
    <property type="evidence" value="ECO:0007669"/>
    <property type="project" value="InterPro"/>
</dbReference>
<dbReference type="GO" id="GO:0004519">
    <property type="term" value="F:endonuclease activity"/>
    <property type="evidence" value="ECO:0007669"/>
    <property type="project" value="InterPro"/>
</dbReference>
<feature type="compositionally biased region" description="Polar residues" evidence="1">
    <location>
        <begin position="180"/>
        <end position="190"/>
    </location>
</feature>
<dbReference type="GO" id="GO:0008270">
    <property type="term" value="F:zinc ion binding"/>
    <property type="evidence" value="ECO:0007669"/>
    <property type="project" value="InterPro"/>
</dbReference>
<sequence>MTTTELAASLNGMQRVLAQATGNASPVVPENDGTLLRSLLTHGRQLLSSLREALAATTDPRLALELATAARELQNEATRMSLTAADRLAATNAHLLDPAEYEQLRTTPADTTRPARQCKGRASFKNTAELLAAWLRIPYSQANKMVLDAADLIARRDPSGNQLPPRFSHLGQLFNDPGQDPQQVRETSGKLSRHEPKDTSFEGASSAPTLTHEDGRSIEEHAAEVLRRGHTPRETDQLVRTLIGRAAANPQNSSPAALRRGLFRLPTNNPLVREYLLRVSILEAERLESAIAQANNPRTNAGQAARSTERQLDEQQANAGAADRPDFLPDDVDDSARWEPAAPGLEPTPPERALNAIMDLLTSSPTGTGQRKTIRPEAVVYLQLQDLRDLASAHAQTAHGLDLPPGELRRLLCQANIISAVLGAKSELLDYGRTQRLVPLSLQRAVLARDRCCLVPGCTAPPSQLQFHHIKPWYLGGKTELANIGPFCDSDHHAVDSGQIEVVVIDGLPYVIMPKHIDPEQKPQRNTYWNPNP</sequence>
<dbReference type="InterPro" id="IPR002711">
    <property type="entry name" value="HNH"/>
</dbReference>
<feature type="region of interest" description="Disordered" evidence="1">
    <location>
        <begin position="157"/>
        <end position="216"/>
    </location>
</feature>